<dbReference type="STRING" id="4781.A0A0P1AQP3"/>
<dbReference type="SUPFAM" id="SSF53474">
    <property type="entry name" value="alpha/beta-Hydrolases"/>
    <property type="match status" value="1"/>
</dbReference>
<evidence type="ECO:0000259" key="2">
    <source>
        <dbReference type="Pfam" id="PF01764"/>
    </source>
</evidence>
<dbReference type="PANTHER" id="PTHR45856">
    <property type="entry name" value="ALPHA/BETA-HYDROLASES SUPERFAMILY PROTEIN"/>
    <property type="match status" value="1"/>
</dbReference>
<feature type="transmembrane region" description="Helical" evidence="1">
    <location>
        <begin position="1603"/>
        <end position="1622"/>
    </location>
</feature>
<dbReference type="InterPro" id="IPR036418">
    <property type="entry name" value="Cyt_c_oxidase_su6a_sf"/>
</dbReference>
<feature type="transmembrane region" description="Helical" evidence="1">
    <location>
        <begin position="1642"/>
        <end position="1664"/>
    </location>
</feature>
<dbReference type="OrthoDB" id="194358at2759"/>
<name>A0A0P1AQP3_PLAHL</name>
<dbReference type="SUPFAM" id="SSF81411">
    <property type="entry name" value="Mitochondrial cytochrome c oxidase subunit VIa"/>
    <property type="match status" value="1"/>
</dbReference>
<sequence length="2171" mass="244060">MMLQESFLGGESITNSKKALAQAQKLLQLATVRPSALALREYRETLEECLQPEGNVALRIVGFQLAQLAPGCITHEVWKFILEAVVTELGSTDNKSTLAAAIPVFQKIPMPLVLGFLLSSEKEPMNKLRSILTHNDRDICSRAIETLSHLMSDVAVNVAEDGLFVFPFESHEARICCQQDLETIVNDTWKLIFQTLFDESPCKSALSAAGAAFSALMNLFARSSTIAPFFIYVNESIRVQAPLNDVVSMIYRQASLRIRAVITVARSLPVKQQPDAMLWIAMLLYTMMERSGARCPSVSVPYVEIDTETLKAEDADDDDEPHASTEYVRVDDIVIEFLESWVFPTISRQASLAQATNMCRAIFILLTHPLQTFSRMRWAAQLANHLIAQCYFADKSSGDNSKESSKKQKVELGVMLVINSAWLSGVNCLDLFVCTVEALYLLDQEQDQRDLIQTLMNTITDHVLSNQNYQLLQSLCSMAIFRQSKGFSRLSPQTNGSEVFQALFQALYKTPKSPSRAAEHQISQLIALKMFRGLLLVHLNDAFIASPKAHQRSSEIAENIEYYIGLLASHFQGIIDRPELALRESLEFFQKEVFPTMEKIASCGGRYQILWIAVQLHQNYASHVPFDALVRKLTCETGRLFSAMCDDDETEGATFDSGLLGGDEGPTGQKHADDVKKVEALMVIGDCIMLLAQMYPQTRSQFHQMCENMGAALLVSKSPSVLISQQYRILEDVMSFLSNCSTVDTATRPAFKVSKELFDPRGTFLPRRDLCCSNVSVNEEYRELVTVTGCADPVSVQVSHHQLHLDEEEVVTLVVTCCNLTTWALSDLELLFRPIGGVRVVQCVTSPCNLKLRLLCAGETISVSGGCTVLPPFGVIKAQKQFRVCKFTQATFLIQVVLFQEPNQDGGATGDVGTTENSPTPLHLAFSNPYVLHFDTLLRQPQSQFATASFFRHCWQSADSSAVWQVDALEAKGEKIGIYQHALHVMNSKLAAVSELTFELPMQFNIAMLTQTRWGSYISASLSMSLDSDLSWSGNLELRSTLDIICEFQKWPNDSIHLFCGNQVNLKNTLATTCESVQPSNLFHDAVSNSRPLIEPSSESKSTESNSLSALETFANENPATVEIEPTATSVIPSFSSDWQFTTSFDKDMNIPLDQVITSSHSNHLLEQMRSPETTDNSRRTLGVDDAEEEQVYRPLLFNSTGYASSDLHLDSFEMHSRLPTVSSSIPLSDVRTTTGVKENQRRRDTIEPKLRLETLSSQAATVVLSVTYLSFFLAMMLPYLQSNGYMERVVELSGAVCKSDVWGIPCIEINRKRNVAEWAAYVTNVSRYTGSIELKLDVRSLVNNSTLTKLLKNESEMKQALKLVETVWDLHPNYPQVNNIDRSKGSKDFVAEGTRYILTYDTKLFGMDEEVVPATKDLILDKQNQSVWVECQVEMRCDKVQLLEITQDVDRTGVMGYNAYYATVTFQGLYPNIFGKDVVYDFTYKKPAIHIGEVIVRGVLVLISIVAFPCWFISVLNFHDGLWSKVLLVQKWVIAFGVVLLLWQNPAYAISELYTTPSLRARWASITCQSLAEVSFYVIWLSLVDQYCGELLSWRKFFATKFLFGLVLLSVDTWMTELRMTGLFPRVKNTFTTSQTHFDELYTVLGFTRMGLVLLWLVRIVKAGAKAGKHLKTLPYMATRYKQLSYRFVVLLTLLIFVYILALSALQTFHLIQTWYFVGCDAFTKASVHTFAKMHTGYPPLGQILFLSLYVYLVMFVHLPPLAGDKTGFLASTAFHVHEKSNANSFDLFSSSSNLFCVETAGWLLELAYQAYFDPPGCPSLSGYGELALEQHGFELITHLRSRVTDTHAVVAWSQEDHRRLVISFRGTTSKENWRSNLRADQTVLWIKSRDLRWQRSCLDKMKDVAAKVPLLNMALPRVHRGFWIAYESIRDELKEATRLILDENPGITIYITGHSMGGALAVLAAYDLAVNFSIQVTMYNFGGPRVGNPSFRQHFDSCVPTSYRVVMDGDIVPGWPRFWGLYQHVGTEVSIDIAGNLIVDPSFIERHLHNTSRRKTSMHGTNSLIKNGSRIATQSLRASARSMSSATEQEAKEQMHRWTTISKGMIGLTAVFTVYAIGDHLNHPHHHEEHPAYSHLRMRNKPFPWPESDCDLLDSECRRKFREAKKAME</sequence>
<keyword evidence="1" id="KW-0472">Membrane</keyword>
<dbReference type="Pfam" id="PF01764">
    <property type="entry name" value="Lipase_3"/>
    <property type="match status" value="1"/>
</dbReference>
<dbReference type="EMBL" id="CCYD01000667">
    <property type="protein sequence ID" value="CEG43455.1"/>
    <property type="molecule type" value="Genomic_DNA"/>
</dbReference>
<evidence type="ECO:0000256" key="1">
    <source>
        <dbReference type="SAM" id="Phobius"/>
    </source>
</evidence>
<protein>
    <recommendedName>
        <fullName evidence="2">Fungal lipase-type domain-containing protein</fullName>
    </recommendedName>
</protein>
<feature type="domain" description="Fungal lipase-type" evidence="2">
    <location>
        <begin position="1863"/>
        <end position="2018"/>
    </location>
</feature>
<dbReference type="InterPro" id="IPR029058">
    <property type="entry name" value="AB_hydrolase_fold"/>
</dbReference>
<dbReference type="Proteomes" id="UP000054928">
    <property type="component" value="Unassembled WGS sequence"/>
</dbReference>
<dbReference type="CDD" id="cd00519">
    <property type="entry name" value="Lipase_3"/>
    <property type="match status" value="1"/>
</dbReference>
<keyword evidence="1" id="KW-1133">Transmembrane helix</keyword>
<dbReference type="Gene3D" id="3.40.50.1820">
    <property type="entry name" value="alpha/beta hydrolase"/>
    <property type="match status" value="1"/>
</dbReference>
<dbReference type="InterPro" id="IPR051218">
    <property type="entry name" value="Sec_MonoDiacylglyc_Lipase"/>
</dbReference>
<dbReference type="Gene3D" id="4.10.95.10">
    <property type="entry name" value="Cytochrome c oxidase, subunit VIa"/>
    <property type="match status" value="1"/>
</dbReference>
<evidence type="ECO:0000313" key="3">
    <source>
        <dbReference type="EMBL" id="CEG43455.1"/>
    </source>
</evidence>
<keyword evidence="1" id="KW-0812">Transmembrane</keyword>
<dbReference type="GeneID" id="36408705"/>
<keyword evidence="4" id="KW-1185">Reference proteome</keyword>
<proteinExistence type="predicted"/>
<reference evidence="4" key="1">
    <citation type="submission" date="2014-09" db="EMBL/GenBank/DDBJ databases">
        <authorList>
            <person name="Sharma Rahul"/>
            <person name="Thines Marco"/>
        </authorList>
    </citation>
    <scope>NUCLEOTIDE SEQUENCE [LARGE SCALE GENOMIC DNA]</scope>
</reference>
<feature type="transmembrane region" description="Helical" evidence="1">
    <location>
        <begin position="1495"/>
        <end position="1517"/>
    </location>
</feature>
<dbReference type="GO" id="GO:0006629">
    <property type="term" value="P:lipid metabolic process"/>
    <property type="evidence" value="ECO:0007669"/>
    <property type="project" value="InterPro"/>
</dbReference>
<accession>A0A0P1AQP3</accession>
<feature type="transmembrane region" description="Helical" evidence="1">
    <location>
        <begin position="1523"/>
        <end position="1544"/>
    </location>
</feature>
<organism evidence="3 4">
    <name type="scientific">Plasmopara halstedii</name>
    <name type="common">Downy mildew of sunflower</name>
    <dbReference type="NCBI Taxonomy" id="4781"/>
    <lineage>
        <taxon>Eukaryota</taxon>
        <taxon>Sar</taxon>
        <taxon>Stramenopiles</taxon>
        <taxon>Oomycota</taxon>
        <taxon>Peronosporomycetes</taxon>
        <taxon>Peronosporales</taxon>
        <taxon>Peronosporaceae</taxon>
        <taxon>Plasmopara</taxon>
    </lineage>
</organism>
<dbReference type="PANTHER" id="PTHR45856:SF11">
    <property type="entry name" value="FUNGAL LIPASE-LIKE DOMAIN-CONTAINING PROTEIN"/>
    <property type="match status" value="1"/>
</dbReference>
<evidence type="ECO:0000313" key="4">
    <source>
        <dbReference type="Proteomes" id="UP000054928"/>
    </source>
</evidence>
<dbReference type="InterPro" id="IPR002921">
    <property type="entry name" value="Fungal_lipase-type"/>
</dbReference>
<dbReference type="RefSeq" id="XP_024579824.1">
    <property type="nucleotide sequence ID" value="XM_024729448.1"/>
</dbReference>
<feature type="transmembrane region" description="Helical" evidence="1">
    <location>
        <begin position="1685"/>
        <end position="1707"/>
    </location>
</feature>
<feature type="transmembrane region" description="Helical" evidence="1">
    <location>
        <begin position="1260"/>
        <end position="1281"/>
    </location>
</feature>